<proteinExistence type="predicted"/>
<dbReference type="SUPFAM" id="SSF49265">
    <property type="entry name" value="Fibronectin type III"/>
    <property type="match status" value="2"/>
</dbReference>
<feature type="domain" description="Fibronectin type-III" evidence="1">
    <location>
        <begin position="106"/>
        <end position="207"/>
    </location>
</feature>
<dbReference type="OrthoDB" id="6418794at2759"/>
<evidence type="ECO:0000313" key="3">
    <source>
        <dbReference type="Proteomes" id="UP000005408"/>
    </source>
</evidence>
<dbReference type="PROSITE" id="PS50853">
    <property type="entry name" value="FN3"/>
    <property type="match status" value="3"/>
</dbReference>
<dbReference type="EnsemblMetazoa" id="G25736.1">
    <property type="protein sequence ID" value="G25736.1:cds"/>
    <property type="gene ID" value="G25736"/>
</dbReference>
<dbReference type="AlphaFoldDB" id="A0A8W8KXX3"/>
<accession>A0A8W8KXX3</accession>
<protein>
    <recommendedName>
        <fullName evidence="1">Fibronectin type-III domain-containing protein</fullName>
    </recommendedName>
</protein>
<organism evidence="2 3">
    <name type="scientific">Magallana gigas</name>
    <name type="common">Pacific oyster</name>
    <name type="synonym">Crassostrea gigas</name>
    <dbReference type="NCBI Taxonomy" id="29159"/>
    <lineage>
        <taxon>Eukaryota</taxon>
        <taxon>Metazoa</taxon>
        <taxon>Spiralia</taxon>
        <taxon>Lophotrochozoa</taxon>
        <taxon>Mollusca</taxon>
        <taxon>Bivalvia</taxon>
        <taxon>Autobranchia</taxon>
        <taxon>Pteriomorphia</taxon>
        <taxon>Ostreida</taxon>
        <taxon>Ostreoidea</taxon>
        <taxon>Ostreidae</taxon>
        <taxon>Magallana</taxon>
    </lineage>
</organism>
<evidence type="ECO:0000313" key="2">
    <source>
        <dbReference type="EnsemblMetazoa" id="G25736.1:cds"/>
    </source>
</evidence>
<keyword evidence="3" id="KW-1185">Reference proteome</keyword>
<dbReference type="Gene3D" id="2.60.40.10">
    <property type="entry name" value="Immunoglobulins"/>
    <property type="match status" value="3"/>
</dbReference>
<reference evidence="2" key="1">
    <citation type="submission" date="2022-08" db="UniProtKB">
        <authorList>
            <consortium name="EnsemblMetazoa"/>
        </authorList>
    </citation>
    <scope>IDENTIFICATION</scope>
    <source>
        <strain evidence="2">05x7-T-G4-1.051#20</strain>
    </source>
</reference>
<dbReference type="InterPro" id="IPR003961">
    <property type="entry name" value="FN3_dom"/>
</dbReference>
<dbReference type="Proteomes" id="UP000005408">
    <property type="component" value="Unassembled WGS sequence"/>
</dbReference>
<feature type="domain" description="Fibronectin type-III" evidence="1">
    <location>
        <begin position="220"/>
        <end position="320"/>
    </location>
</feature>
<dbReference type="SMART" id="SM00060">
    <property type="entry name" value="FN3"/>
    <property type="match status" value="3"/>
</dbReference>
<feature type="domain" description="Fibronectin type-III" evidence="1">
    <location>
        <begin position="3"/>
        <end position="97"/>
    </location>
</feature>
<evidence type="ECO:0000259" key="1">
    <source>
        <dbReference type="PROSITE" id="PS50853"/>
    </source>
</evidence>
<dbReference type="Pfam" id="PF00041">
    <property type="entry name" value="fn3"/>
    <property type="match status" value="1"/>
</dbReference>
<dbReference type="InterPro" id="IPR036116">
    <property type="entry name" value="FN3_sf"/>
</dbReference>
<dbReference type="InterPro" id="IPR013783">
    <property type="entry name" value="Ig-like_fold"/>
</dbReference>
<name>A0A8W8KXX3_MAGGI</name>
<dbReference type="CDD" id="cd00063">
    <property type="entry name" value="FN3"/>
    <property type="match status" value="2"/>
</dbReference>
<dbReference type="OMA" id="SECTLYE"/>
<sequence length="345" mass="38974">MFVPRITKICLTDGSDGLFIKWTVPASPTNIVGYVLAFRRSDLDLNYSSVTLIGANVSSHVIALSRSSQRYDIKISAFTSMEFGDFSDPITWCSSEFQYPRRQNFLPIPIITKIVSTHGGHSIHVYWKIPVDVSSLIVDNFLVLYKRCGLDTDFKEKLVPGSEVISHEIIGLSECTLYEVRVAACTSKLRGGCSAPAMIRTGVTKPNSVKLKTSRAPDYKPRIMKLFETIGDKRTLHISWQVPDHVTYPPVDGYVIAIRKTSSYETPYTKHYVKDPQKDSHVIHDIHEHYPYEIKMAAFNAFGEGKFTRCVVVDKSTVKTKARTPQQLPKKIRKLFPTYFVGNIT</sequence>